<feature type="domain" description="Glycosyltransferase 2-like" evidence="1">
    <location>
        <begin position="9"/>
        <end position="175"/>
    </location>
</feature>
<dbReference type="SUPFAM" id="SSF53448">
    <property type="entry name" value="Nucleotide-diphospho-sugar transferases"/>
    <property type="match status" value="1"/>
</dbReference>
<comment type="caution">
    <text evidence="2">The sequence shown here is derived from an EMBL/GenBank/DDBJ whole genome shotgun (WGS) entry which is preliminary data.</text>
</comment>
<evidence type="ECO:0000313" key="2">
    <source>
        <dbReference type="EMBL" id="MBM6661685.1"/>
    </source>
</evidence>
<reference evidence="2 3" key="1">
    <citation type="journal article" date="2021" name="Sci. Rep.">
        <title>The distribution of antibiotic resistance genes in chicken gut microbiota commensals.</title>
        <authorList>
            <person name="Juricova H."/>
            <person name="Matiasovicova J."/>
            <person name="Kubasova T."/>
            <person name="Cejkova D."/>
            <person name="Rychlik I."/>
        </authorList>
    </citation>
    <scope>NUCLEOTIDE SEQUENCE [LARGE SCALE GENOMIC DNA]</scope>
    <source>
        <strain evidence="2 3">An819</strain>
    </source>
</reference>
<proteinExistence type="predicted"/>
<dbReference type="EMBL" id="JACJJL010000011">
    <property type="protein sequence ID" value="MBM6661685.1"/>
    <property type="molecule type" value="Genomic_DNA"/>
</dbReference>
<sequence>MARIAIYCVTYNSYECVDKFVRSVVDAAQTPATPIDVTVYIADNTAEDIKPISTKAEGIRVVVFPFHKNIGYFGAINRMMSETDYKSYDFVIISNVDIELDKCSLNKLASDYGAGNSGSIGWIAPKIYSATERRDRNPKMTARYSLKKLKMLRFLFNHPVLYHLYRCTAYRRKKYQSHEAGEIYGGHGSFIILTKMYFEKCGIINYPVFLFGEEIYLAEQCRQQGLKVVYDPTIAVKDTEHASTGNMPSRFYCNCNAKALEYIMSAFY</sequence>
<dbReference type="Proteomes" id="UP000764045">
    <property type="component" value="Unassembled WGS sequence"/>
</dbReference>
<accession>A0A938WNB2</accession>
<evidence type="ECO:0000313" key="3">
    <source>
        <dbReference type="Proteomes" id="UP000764045"/>
    </source>
</evidence>
<dbReference type="InterPro" id="IPR001173">
    <property type="entry name" value="Glyco_trans_2-like"/>
</dbReference>
<dbReference type="RefSeq" id="WP_205109372.1">
    <property type="nucleotide sequence ID" value="NZ_JACJJL010000011.1"/>
</dbReference>
<dbReference type="Pfam" id="PF00535">
    <property type="entry name" value="Glycos_transf_2"/>
    <property type="match status" value="1"/>
</dbReference>
<keyword evidence="3" id="KW-1185">Reference proteome</keyword>
<dbReference type="AlphaFoldDB" id="A0A938WNB2"/>
<gene>
    <name evidence="2" type="ORF">H6B30_07970</name>
</gene>
<dbReference type="InterPro" id="IPR029044">
    <property type="entry name" value="Nucleotide-diphossugar_trans"/>
</dbReference>
<organism evidence="2 3">
    <name type="scientific">Marseilla massiliensis</name>
    <dbReference type="NCBI Taxonomy" id="1841864"/>
    <lineage>
        <taxon>Bacteria</taxon>
        <taxon>Pseudomonadati</taxon>
        <taxon>Bacteroidota</taxon>
        <taxon>Bacteroidia</taxon>
        <taxon>Bacteroidales</taxon>
        <taxon>Prevotellaceae</taxon>
        <taxon>Marseilla</taxon>
    </lineage>
</organism>
<evidence type="ECO:0000259" key="1">
    <source>
        <dbReference type="Pfam" id="PF00535"/>
    </source>
</evidence>
<protein>
    <submittedName>
        <fullName evidence="2">Glycosyltransferase family 2 protein</fullName>
    </submittedName>
</protein>
<dbReference type="Gene3D" id="3.90.550.10">
    <property type="entry name" value="Spore Coat Polysaccharide Biosynthesis Protein SpsA, Chain A"/>
    <property type="match status" value="1"/>
</dbReference>
<name>A0A938WNB2_9BACT</name>